<keyword evidence="5" id="KW-1185">Reference proteome</keyword>
<dbReference type="SMART" id="SM00320">
    <property type="entry name" value="WD40"/>
    <property type="match status" value="2"/>
</dbReference>
<dbReference type="PANTHER" id="PTHR19879:SF9">
    <property type="entry name" value="TRANSCRIPTION INITIATION FACTOR TFIID SUBUNIT 5"/>
    <property type="match status" value="1"/>
</dbReference>
<dbReference type="InterPro" id="IPR019775">
    <property type="entry name" value="WD40_repeat_CS"/>
</dbReference>
<accession>A0ABV5Q5V5</accession>
<feature type="repeat" description="WD" evidence="3">
    <location>
        <begin position="11"/>
        <end position="50"/>
    </location>
</feature>
<evidence type="ECO:0000256" key="1">
    <source>
        <dbReference type="ARBA" id="ARBA00022574"/>
    </source>
</evidence>
<dbReference type="PROSITE" id="PS50082">
    <property type="entry name" value="WD_REPEATS_2"/>
    <property type="match status" value="2"/>
</dbReference>
<dbReference type="SUPFAM" id="SSF50978">
    <property type="entry name" value="WD40 repeat-like"/>
    <property type="match status" value="1"/>
</dbReference>
<dbReference type="PROSITE" id="PS00678">
    <property type="entry name" value="WD_REPEATS_1"/>
    <property type="match status" value="1"/>
</dbReference>
<dbReference type="PANTHER" id="PTHR19879">
    <property type="entry name" value="TRANSCRIPTION INITIATION FACTOR TFIID"/>
    <property type="match status" value="1"/>
</dbReference>
<evidence type="ECO:0000313" key="5">
    <source>
        <dbReference type="Proteomes" id="UP001589646"/>
    </source>
</evidence>
<dbReference type="InterPro" id="IPR001680">
    <property type="entry name" value="WD40_rpt"/>
</dbReference>
<feature type="repeat" description="WD" evidence="3">
    <location>
        <begin position="52"/>
        <end position="93"/>
    </location>
</feature>
<proteinExistence type="predicted"/>
<dbReference type="RefSeq" id="WP_346125097.1">
    <property type="nucleotide sequence ID" value="NZ_BAAAXC010000015.1"/>
</dbReference>
<evidence type="ECO:0000313" key="4">
    <source>
        <dbReference type="EMBL" id="MFB9530161.1"/>
    </source>
</evidence>
<protein>
    <submittedName>
        <fullName evidence="4">WD40 repeat domain-containing protein</fullName>
    </submittedName>
</protein>
<dbReference type="Pfam" id="PF00400">
    <property type="entry name" value="WD40"/>
    <property type="match status" value="2"/>
</dbReference>
<dbReference type="Gene3D" id="2.130.10.10">
    <property type="entry name" value="YVTN repeat-like/Quinoprotein amine dehydrogenase"/>
    <property type="match status" value="1"/>
</dbReference>
<dbReference type="EMBL" id="JBHMCE010000008">
    <property type="protein sequence ID" value="MFB9530161.1"/>
    <property type="molecule type" value="Genomic_DNA"/>
</dbReference>
<keyword evidence="2" id="KW-0677">Repeat</keyword>
<dbReference type="Proteomes" id="UP001589646">
    <property type="component" value="Unassembled WGS sequence"/>
</dbReference>
<gene>
    <name evidence="4" type="ORF">ACFFRN_26470</name>
</gene>
<dbReference type="PROSITE" id="PS50294">
    <property type="entry name" value="WD_REPEATS_REGION"/>
    <property type="match status" value="2"/>
</dbReference>
<dbReference type="InterPro" id="IPR036322">
    <property type="entry name" value="WD40_repeat_dom_sf"/>
</dbReference>
<keyword evidence="1 3" id="KW-0853">WD repeat</keyword>
<evidence type="ECO:0000256" key="3">
    <source>
        <dbReference type="PROSITE-ProRule" id="PRU00221"/>
    </source>
</evidence>
<reference evidence="4 5" key="1">
    <citation type="submission" date="2024-09" db="EMBL/GenBank/DDBJ databases">
        <authorList>
            <person name="Sun Q."/>
            <person name="Mori K."/>
        </authorList>
    </citation>
    <scope>NUCLEOTIDE SEQUENCE [LARGE SCALE GENOMIC DNA]</scope>
    <source>
        <strain evidence="4 5">JCM 3323</strain>
    </source>
</reference>
<evidence type="ECO:0000256" key="2">
    <source>
        <dbReference type="ARBA" id="ARBA00022737"/>
    </source>
</evidence>
<sequence length="121" mass="12807">MGPDGPLGAPLTGHTEAAIAVAFSPDGRTFASADQTIRLWDVGTRRQLGAPLVGHTGTVLGVAFSPDGESLATAGTDSIVRLWNMRRPDELVAAVCAVAGRSLTRAEWDRYASREDFRPVC</sequence>
<comment type="caution">
    <text evidence="4">The sequence shown here is derived from an EMBL/GenBank/DDBJ whole genome shotgun (WGS) entry which is preliminary data.</text>
</comment>
<dbReference type="InterPro" id="IPR015943">
    <property type="entry name" value="WD40/YVTN_repeat-like_dom_sf"/>
</dbReference>
<name>A0ABV5Q5V5_9ACTN</name>
<organism evidence="4 5">
    <name type="scientific">Nonomuraea roseola</name>
    <dbReference type="NCBI Taxonomy" id="46179"/>
    <lineage>
        <taxon>Bacteria</taxon>
        <taxon>Bacillati</taxon>
        <taxon>Actinomycetota</taxon>
        <taxon>Actinomycetes</taxon>
        <taxon>Streptosporangiales</taxon>
        <taxon>Streptosporangiaceae</taxon>
        <taxon>Nonomuraea</taxon>
    </lineage>
</organism>